<accession>A0A1Y2CZN0</accession>
<keyword evidence="3" id="KW-1185">Reference proteome</keyword>
<protein>
    <submittedName>
        <fullName evidence="2">Uncharacterized protein</fullName>
    </submittedName>
</protein>
<dbReference type="OrthoDB" id="92281at2759"/>
<dbReference type="Proteomes" id="UP000193642">
    <property type="component" value="Unassembled WGS sequence"/>
</dbReference>
<evidence type="ECO:0000313" key="3">
    <source>
        <dbReference type="Proteomes" id="UP000193642"/>
    </source>
</evidence>
<organism evidence="2 3">
    <name type="scientific">Rhizoclosmatium globosum</name>
    <dbReference type="NCBI Taxonomy" id="329046"/>
    <lineage>
        <taxon>Eukaryota</taxon>
        <taxon>Fungi</taxon>
        <taxon>Fungi incertae sedis</taxon>
        <taxon>Chytridiomycota</taxon>
        <taxon>Chytridiomycota incertae sedis</taxon>
        <taxon>Chytridiomycetes</taxon>
        <taxon>Chytridiales</taxon>
        <taxon>Chytriomycetaceae</taxon>
        <taxon>Rhizoclosmatium</taxon>
    </lineage>
</organism>
<name>A0A1Y2CZN0_9FUNG</name>
<feature type="region of interest" description="Disordered" evidence="1">
    <location>
        <begin position="24"/>
        <end position="65"/>
    </location>
</feature>
<sequence>MDDQENLHALSVLVSAATAATAAPAPTDINHSTSTTATSSTPGKQRKTKQSSSTIPRPAPTPRLATAPQVHTNNFAFSIRTSPQGRLVKKKDAFEIANKSLQELKRELFTLALEYIGKWLVNNRVDGKPKWALSQQQKPDIVFEDFTHFVRFDCGKKSKSITLEQLTGPILVSCSTATIKIILVENSYAILSAPDYEVVQKTLLKLPADKRDRGNAPNSAAIRELANKLRDKWGTSFKADSVHWSMYATYCYEKEDELDERIAAGPPTDFRQYFKTQPINAQLVLDEQRNNNKIALGVNKRKRDALSNLWVTADNNVNDLRVVSQLLERAVQSAAILKDRLKAEVESCNVTEDILNDRAAEIDVKENAISHESQLRVVDMEDIDHAL</sequence>
<gene>
    <name evidence="2" type="ORF">BCR33DRAFT_733377</name>
</gene>
<reference evidence="2 3" key="1">
    <citation type="submission" date="2016-07" db="EMBL/GenBank/DDBJ databases">
        <title>Pervasive Adenine N6-methylation of Active Genes in Fungi.</title>
        <authorList>
            <consortium name="DOE Joint Genome Institute"/>
            <person name="Mondo S.J."/>
            <person name="Dannebaum R.O."/>
            <person name="Kuo R.C."/>
            <person name="Labutti K."/>
            <person name="Haridas S."/>
            <person name="Kuo A."/>
            <person name="Salamov A."/>
            <person name="Ahrendt S.R."/>
            <person name="Lipzen A."/>
            <person name="Sullivan W."/>
            <person name="Andreopoulos W.B."/>
            <person name="Clum A."/>
            <person name="Lindquist E."/>
            <person name="Daum C."/>
            <person name="Ramamoorthy G.K."/>
            <person name="Gryganskyi A."/>
            <person name="Culley D."/>
            <person name="Magnuson J.K."/>
            <person name="James T.Y."/>
            <person name="O'Malley M.A."/>
            <person name="Stajich J.E."/>
            <person name="Spatafora J.W."/>
            <person name="Visel A."/>
            <person name="Grigoriev I.V."/>
        </authorList>
    </citation>
    <scope>NUCLEOTIDE SEQUENCE [LARGE SCALE GENOMIC DNA]</scope>
    <source>
        <strain evidence="2 3">JEL800</strain>
    </source>
</reference>
<feature type="compositionally biased region" description="Low complexity" evidence="1">
    <location>
        <begin position="24"/>
        <end position="41"/>
    </location>
</feature>
<dbReference type="AlphaFoldDB" id="A0A1Y2CZN0"/>
<evidence type="ECO:0000256" key="1">
    <source>
        <dbReference type="SAM" id="MobiDB-lite"/>
    </source>
</evidence>
<dbReference type="STRING" id="329046.A0A1Y2CZN0"/>
<proteinExistence type="predicted"/>
<evidence type="ECO:0000313" key="2">
    <source>
        <dbReference type="EMBL" id="ORY51805.1"/>
    </source>
</evidence>
<dbReference type="EMBL" id="MCGO01000004">
    <property type="protein sequence ID" value="ORY51805.1"/>
    <property type="molecule type" value="Genomic_DNA"/>
</dbReference>
<comment type="caution">
    <text evidence="2">The sequence shown here is derived from an EMBL/GenBank/DDBJ whole genome shotgun (WGS) entry which is preliminary data.</text>
</comment>